<dbReference type="RefSeq" id="WP_305965078.1">
    <property type="nucleotide sequence ID" value="NZ_JAVAMQ010000062.1"/>
</dbReference>
<keyword evidence="1" id="KW-1133">Transmembrane helix</keyword>
<comment type="caution">
    <text evidence="2">The sequence shown here is derived from an EMBL/GenBank/DDBJ whole genome shotgun (WGS) entry which is preliminary data.</text>
</comment>
<sequence length="100" mass="11093">MIKLLGFTIPDIVGLSLGFMAAVLALIAVFATIVIYFLGKRHSEHLKEVELARRALLDETAILQKRVMTSADLISEVNLGFDLIRRLTALRSQLQGIENT</sequence>
<feature type="transmembrane region" description="Helical" evidence="1">
    <location>
        <begin position="12"/>
        <end position="38"/>
    </location>
</feature>
<name>A0ABT9JJN8_9RHOB</name>
<evidence type="ECO:0000313" key="2">
    <source>
        <dbReference type="EMBL" id="MDP5309287.1"/>
    </source>
</evidence>
<keyword evidence="1" id="KW-0472">Membrane</keyword>
<evidence type="ECO:0000313" key="3">
    <source>
        <dbReference type="Proteomes" id="UP001224997"/>
    </source>
</evidence>
<evidence type="ECO:0000256" key="1">
    <source>
        <dbReference type="SAM" id="Phobius"/>
    </source>
</evidence>
<reference evidence="2 3" key="1">
    <citation type="submission" date="2023-08" db="EMBL/GenBank/DDBJ databases">
        <authorList>
            <person name="Park J.-S."/>
        </authorList>
    </citation>
    <scope>NUCLEOTIDE SEQUENCE [LARGE SCALE GENOMIC DNA]</scope>
    <source>
        <strain evidence="2 3">2205BS29-5</strain>
    </source>
</reference>
<protein>
    <submittedName>
        <fullName evidence="2">Uncharacterized protein</fullName>
    </submittedName>
</protein>
<proteinExistence type="predicted"/>
<gene>
    <name evidence="2" type="ORF">Q5Y72_19675</name>
</gene>
<keyword evidence="3" id="KW-1185">Reference proteome</keyword>
<dbReference type="Proteomes" id="UP001224997">
    <property type="component" value="Unassembled WGS sequence"/>
</dbReference>
<dbReference type="EMBL" id="JAVAMQ010000062">
    <property type="protein sequence ID" value="MDP5309287.1"/>
    <property type="molecule type" value="Genomic_DNA"/>
</dbReference>
<accession>A0ABT9JJN8</accession>
<keyword evidence="1" id="KW-0812">Transmembrane</keyword>
<feature type="non-terminal residue" evidence="2">
    <location>
        <position position="100"/>
    </location>
</feature>
<organism evidence="2 3">
    <name type="scientific">Paracoccus spongiarum</name>
    <dbReference type="NCBI Taxonomy" id="3064387"/>
    <lineage>
        <taxon>Bacteria</taxon>
        <taxon>Pseudomonadati</taxon>
        <taxon>Pseudomonadota</taxon>
        <taxon>Alphaproteobacteria</taxon>
        <taxon>Rhodobacterales</taxon>
        <taxon>Paracoccaceae</taxon>
        <taxon>Paracoccus</taxon>
    </lineage>
</organism>